<reference evidence="4" key="1">
    <citation type="submission" date="2016-10" db="EMBL/GenBank/DDBJ databases">
        <authorList>
            <person name="Varghese N."/>
            <person name="Submissions S."/>
        </authorList>
    </citation>
    <scope>NUCLEOTIDE SEQUENCE [LARGE SCALE GENOMIC DNA]</scope>
    <source>
        <strain evidence="4">DSM 44544</strain>
    </source>
</reference>
<dbReference type="GO" id="GO:0016491">
    <property type="term" value="F:oxidoreductase activity"/>
    <property type="evidence" value="ECO:0007669"/>
    <property type="project" value="UniProtKB-KW"/>
</dbReference>
<dbReference type="EMBL" id="FNSO01000004">
    <property type="protein sequence ID" value="SEC14910.1"/>
    <property type="molecule type" value="Genomic_DNA"/>
</dbReference>
<dbReference type="PROSITE" id="PS01162">
    <property type="entry name" value="QOR_ZETA_CRYSTAL"/>
    <property type="match status" value="1"/>
</dbReference>
<dbReference type="InterPro" id="IPR013154">
    <property type="entry name" value="ADH-like_N"/>
</dbReference>
<dbReference type="AlphaFoldDB" id="A0A1H4Q5V2"/>
<dbReference type="GO" id="GO:0008270">
    <property type="term" value="F:zinc ion binding"/>
    <property type="evidence" value="ECO:0007669"/>
    <property type="project" value="InterPro"/>
</dbReference>
<evidence type="ECO:0000256" key="1">
    <source>
        <dbReference type="ARBA" id="ARBA00023002"/>
    </source>
</evidence>
<dbReference type="STRING" id="208445.SAMN04489727_2743"/>
<dbReference type="Pfam" id="PF08240">
    <property type="entry name" value="ADH_N"/>
    <property type="match status" value="1"/>
</dbReference>
<evidence type="ECO:0000259" key="2">
    <source>
        <dbReference type="SMART" id="SM00829"/>
    </source>
</evidence>
<dbReference type="InterPro" id="IPR020843">
    <property type="entry name" value="ER"/>
</dbReference>
<dbReference type="Proteomes" id="UP000199622">
    <property type="component" value="Unassembled WGS sequence"/>
</dbReference>
<gene>
    <name evidence="3" type="ORF">SAMN04489727_2743</name>
</gene>
<dbReference type="PANTHER" id="PTHR11695">
    <property type="entry name" value="ALCOHOL DEHYDROGENASE RELATED"/>
    <property type="match status" value="1"/>
</dbReference>
<organism evidence="3 4">
    <name type="scientific">Amycolatopsis tolypomycina</name>
    <dbReference type="NCBI Taxonomy" id="208445"/>
    <lineage>
        <taxon>Bacteria</taxon>
        <taxon>Bacillati</taxon>
        <taxon>Actinomycetota</taxon>
        <taxon>Actinomycetes</taxon>
        <taxon>Pseudonocardiales</taxon>
        <taxon>Pseudonocardiaceae</taxon>
        <taxon>Amycolatopsis</taxon>
    </lineage>
</organism>
<dbReference type="SUPFAM" id="SSF51735">
    <property type="entry name" value="NAD(P)-binding Rossmann-fold domains"/>
    <property type="match status" value="1"/>
</dbReference>
<protein>
    <submittedName>
        <fullName evidence="3">NADPH:quinone reductase</fullName>
    </submittedName>
</protein>
<dbReference type="SUPFAM" id="SSF50129">
    <property type="entry name" value="GroES-like"/>
    <property type="match status" value="1"/>
</dbReference>
<dbReference type="Pfam" id="PF13602">
    <property type="entry name" value="ADH_zinc_N_2"/>
    <property type="match status" value="1"/>
</dbReference>
<proteinExistence type="predicted"/>
<dbReference type="InterPro" id="IPR050700">
    <property type="entry name" value="YIM1/Zinc_Alcohol_DH_Fams"/>
</dbReference>
<dbReference type="InterPro" id="IPR036291">
    <property type="entry name" value="NAD(P)-bd_dom_sf"/>
</dbReference>
<dbReference type="OrthoDB" id="3727682at2"/>
<evidence type="ECO:0000313" key="3">
    <source>
        <dbReference type="EMBL" id="SEC14910.1"/>
    </source>
</evidence>
<dbReference type="CDD" id="cd08267">
    <property type="entry name" value="MDR1"/>
    <property type="match status" value="1"/>
</dbReference>
<dbReference type="Gene3D" id="3.40.50.720">
    <property type="entry name" value="NAD(P)-binding Rossmann-like Domain"/>
    <property type="match status" value="1"/>
</dbReference>
<evidence type="ECO:0000313" key="4">
    <source>
        <dbReference type="Proteomes" id="UP000199622"/>
    </source>
</evidence>
<dbReference type="InterPro" id="IPR002364">
    <property type="entry name" value="Quin_OxRdtase/zeta-crystal_CS"/>
</dbReference>
<keyword evidence="1" id="KW-0560">Oxidoreductase</keyword>
<feature type="domain" description="Enoyl reductase (ER)" evidence="2">
    <location>
        <begin position="10"/>
        <end position="318"/>
    </location>
</feature>
<dbReference type="PANTHER" id="PTHR11695:SF294">
    <property type="entry name" value="RETICULON-4-INTERACTING PROTEIN 1, MITOCHONDRIAL"/>
    <property type="match status" value="1"/>
</dbReference>
<keyword evidence="4" id="KW-1185">Reference proteome</keyword>
<dbReference type="SMART" id="SM00829">
    <property type="entry name" value="PKS_ER"/>
    <property type="match status" value="1"/>
</dbReference>
<dbReference type="RefSeq" id="WP_091306876.1">
    <property type="nucleotide sequence ID" value="NZ_FNSO01000004.1"/>
</dbReference>
<sequence>MKAIVQDRYGNPGVLEPRDIARPAPGPGEVLVRVHAAGVDPGVWHLTTGQPYLVRLLGFGLRRPKNSVRGLDFAGTVEQTGEGVTKFHPGDEVFGECAGAFAEYAVAKADRVAGKPARLSFEQAAAVAISGCTALQGLRDAGGVRPGQSVLVIGAAGGVGSFAVQLAKTFGAEVTAVCSTGKVDLVRELGADHVVDYTCADFTDRRHDLILDTAGLRSLAHLRRALAPRGTLVIVGGEGGKWLGGIQRVLRAAVLNPFVKQRLRGLISTVRGTDLEVLRETIEAGPLTPVLDRTYPLADAVAAIDHVHRGHSAGKVVLTLGSRGPAAS</sequence>
<name>A0A1H4Q5V2_9PSEU</name>
<accession>A0A1H4Q5V2</accession>
<dbReference type="InterPro" id="IPR011032">
    <property type="entry name" value="GroES-like_sf"/>
</dbReference>
<dbReference type="Gene3D" id="3.90.180.10">
    <property type="entry name" value="Medium-chain alcohol dehydrogenases, catalytic domain"/>
    <property type="match status" value="1"/>
</dbReference>